<protein>
    <submittedName>
        <fullName evidence="2">Uncharacterized protein</fullName>
    </submittedName>
</protein>
<dbReference type="EMBL" id="MN739464">
    <property type="protein sequence ID" value="QHT06098.1"/>
    <property type="molecule type" value="Genomic_DNA"/>
</dbReference>
<dbReference type="AlphaFoldDB" id="A0A6C0CNC3"/>
<keyword evidence="1" id="KW-0812">Transmembrane</keyword>
<name>A0A6C0CNC3_9ZZZZ</name>
<evidence type="ECO:0000313" key="2">
    <source>
        <dbReference type="EMBL" id="QHT06098.1"/>
    </source>
</evidence>
<evidence type="ECO:0000256" key="1">
    <source>
        <dbReference type="SAM" id="Phobius"/>
    </source>
</evidence>
<keyword evidence="1" id="KW-0472">Membrane</keyword>
<sequence length="177" mass="21367">MLLKGLEQIQNNYNYIHKNILLLYMIFIPNELFFIVYQFVGPKALYLNKEYYHFLQDKKRQFIEKPIRLKYKIVQWFFNEHSLRPIINVTRRKPRPTMKLIPDLHIDISGNYGIKVGTNNEITIDKKLADIIIPLEFRYNRANVYINTTTVLSEIHSLYSENINYLKEYSKVWNIFT</sequence>
<reference evidence="2" key="1">
    <citation type="journal article" date="2020" name="Nature">
        <title>Giant virus diversity and host interactions through global metagenomics.</title>
        <authorList>
            <person name="Schulz F."/>
            <person name="Roux S."/>
            <person name="Paez-Espino D."/>
            <person name="Jungbluth S."/>
            <person name="Walsh D.A."/>
            <person name="Denef V.J."/>
            <person name="McMahon K.D."/>
            <person name="Konstantinidis K.T."/>
            <person name="Eloe-Fadrosh E.A."/>
            <person name="Kyrpides N.C."/>
            <person name="Woyke T."/>
        </authorList>
    </citation>
    <scope>NUCLEOTIDE SEQUENCE</scope>
    <source>
        <strain evidence="2">GVMAG-M-3300021425-14</strain>
    </source>
</reference>
<accession>A0A6C0CNC3</accession>
<proteinExistence type="predicted"/>
<keyword evidence="1" id="KW-1133">Transmembrane helix</keyword>
<feature type="transmembrane region" description="Helical" evidence="1">
    <location>
        <begin position="21"/>
        <end position="40"/>
    </location>
</feature>
<organism evidence="2">
    <name type="scientific">viral metagenome</name>
    <dbReference type="NCBI Taxonomy" id="1070528"/>
    <lineage>
        <taxon>unclassified sequences</taxon>
        <taxon>metagenomes</taxon>
        <taxon>organismal metagenomes</taxon>
    </lineage>
</organism>